<sequence>MPFYICSDPDPRRAAYGPRFTAPVPEPSPVPADPLEDTDKVVDAFLKFKPYGFSMYNPWDPIFLSTFGAHGRNGAKGPMGPTGPAPDPVPPPVSGPPGDVGSRGEAGPEGLEGPRGSAGPEGPRGSPGVGGRG</sequence>
<dbReference type="KEGG" id="vg:28218314"/>
<reference evidence="2" key="1">
    <citation type="submission" date="2016-10" db="EMBL/GenBank/DDBJ databases">
        <title>Genomic sequence of a ranavirus isolated from short-finned eel (Anguilla australis).</title>
        <authorList>
            <person name="Subramaniam K."/>
            <person name="Toffan A."/>
            <person name="Cappellozza E."/>
            <person name="Steckler N.K."/>
            <person name="Olesen N.J."/>
            <person name="Waltzek T.B."/>
        </authorList>
    </citation>
    <scope>NUCLEOTIDE SEQUENCE [LARGE SCALE GENOMIC DNA]</scope>
    <source>
        <strain evidence="2">ANGA14001</strain>
    </source>
</reference>
<gene>
    <name evidence="2" type="primary">ORF44</name>
    <name evidence="2" type="ORF">SERV_ORF44</name>
</gene>
<name>A0A192GR75_FRG3V</name>
<dbReference type="OrthoDB" id="26669at10239"/>
<evidence type="ECO:0008006" key="3">
    <source>
        <dbReference type="Google" id="ProtNLM"/>
    </source>
</evidence>
<organism evidence="2">
    <name type="scientific">short-finned eel virus</name>
    <dbReference type="NCBI Taxonomy" id="2848076"/>
    <lineage>
        <taxon>Viruses</taxon>
        <taxon>Varidnaviria</taxon>
        <taxon>Bamfordvirae</taxon>
        <taxon>Nucleocytoviricota</taxon>
        <taxon>Megaviricetes</taxon>
        <taxon>Pimascovirales</taxon>
        <taxon>Pimascovirales incertae sedis</taxon>
        <taxon>Iridoviridae</taxon>
        <taxon>Alphairidovirinae</taxon>
        <taxon>Ranavirus</taxon>
        <taxon>Ranavirus rana1</taxon>
        <taxon>Frog virus 3</taxon>
    </lineage>
</organism>
<proteinExistence type="predicted"/>
<dbReference type="EMBL" id="KX353311">
    <property type="protein sequence ID" value="ANK58104.1"/>
    <property type="molecule type" value="Genomic_DNA"/>
</dbReference>
<evidence type="ECO:0000313" key="2">
    <source>
        <dbReference type="EMBL" id="ANK58104.1"/>
    </source>
</evidence>
<protein>
    <recommendedName>
        <fullName evidence="3">Collagen-like protein</fullName>
    </recommendedName>
</protein>
<accession>A0A192GR75</accession>
<evidence type="ECO:0000256" key="1">
    <source>
        <dbReference type="SAM" id="MobiDB-lite"/>
    </source>
</evidence>
<feature type="region of interest" description="Disordered" evidence="1">
    <location>
        <begin position="66"/>
        <end position="133"/>
    </location>
</feature>
<feature type="region of interest" description="Disordered" evidence="1">
    <location>
        <begin position="1"/>
        <end position="36"/>
    </location>
</feature>
<feature type="compositionally biased region" description="Pro residues" evidence="1">
    <location>
        <begin position="81"/>
        <end position="95"/>
    </location>
</feature>